<dbReference type="EC" id="2.3.1.-" evidence="3"/>
<name>A0A9X4M4P1_9ACTN</name>
<proteinExistence type="predicted"/>
<gene>
    <name evidence="3" type="ORF">NVS88_11380</name>
</gene>
<organism evidence="3 4">
    <name type="scientific">Speluncibacter jeojiensis</name>
    <dbReference type="NCBI Taxonomy" id="2710754"/>
    <lineage>
        <taxon>Bacteria</taxon>
        <taxon>Bacillati</taxon>
        <taxon>Actinomycetota</taxon>
        <taxon>Actinomycetes</taxon>
        <taxon>Mycobacteriales</taxon>
        <taxon>Speluncibacteraceae</taxon>
        <taxon>Speluncibacter</taxon>
    </lineage>
</organism>
<dbReference type="RefSeq" id="WP_277833695.1">
    <property type="nucleotide sequence ID" value="NZ_JAAIVF010000005.1"/>
</dbReference>
<accession>A0A9X4M4P1</accession>
<keyword evidence="3" id="KW-0012">Acyltransferase</keyword>
<dbReference type="GO" id="GO:0003677">
    <property type="term" value="F:DNA binding"/>
    <property type="evidence" value="ECO:0007669"/>
    <property type="project" value="InterPro"/>
</dbReference>
<reference evidence="3" key="1">
    <citation type="submission" date="2022-08" db="EMBL/GenBank/DDBJ databases">
        <title>Genome analysis of Corynebacteriales strain.</title>
        <authorList>
            <person name="Lee S.D."/>
        </authorList>
    </citation>
    <scope>NUCLEOTIDE SEQUENCE</scope>
    <source>
        <strain evidence="3">D3-21</strain>
    </source>
</reference>
<keyword evidence="3" id="KW-0808">Transferase</keyword>
<keyword evidence="4" id="KW-1185">Reference proteome</keyword>
<evidence type="ECO:0000256" key="1">
    <source>
        <dbReference type="ARBA" id="ARBA00000185"/>
    </source>
</evidence>
<dbReference type="EMBL" id="JANRHA010000006">
    <property type="protein sequence ID" value="MDG3015153.1"/>
    <property type="molecule type" value="Genomic_DNA"/>
</dbReference>
<dbReference type="Gene3D" id="3.40.630.30">
    <property type="match status" value="1"/>
</dbReference>
<dbReference type="Proteomes" id="UP001152755">
    <property type="component" value="Unassembled WGS sequence"/>
</dbReference>
<dbReference type="SUPFAM" id="SSF56719">
    <property type="entry name" value="Type II DNA topoisomerase"/>
    <property type="match status" value="1"/>
</dbReference>
<dbReference type="InterPro" id="IPR016181">
    <property type="entry name" value="Acyl_CoA_acyltransferase"/>
</dbReference>
<dbReference type="CDD" id="cd04301">
    <property type="entry name" value="NAT_SF"/>
    <property type="match status" value="1"/>
</dbReference>
<comment type="caution">
    <text evidence="3">The sequence shown here is derived from an EMBL/GenBank/DDBJ whole genome shotgun (WGS) entry which is preliminary data.</text>
</comment>
<feature type="domain" description="N-acetyltransferase" evidence="2">
    <location>
        <begin position="99"/>
        <end position="225"/>
    </location>
</feature>
<dbReference type="InterPro" id="IPR013760">
    <property type="entry name" value="Topo_IIA-like_dom_sf"/>
</dbReference>
<dbReference type="GO" id="GO:0034335">
    <property type="term" value="F:DNA negative supercoiling activity"/>
    <property type="evidence" value="ECO:0007669"/>
    <property type="project" value="UniProtKB-ARBA"/>
</dbReference>
<dbReference type="PROSITE" id="PS51186">
    <property type="entry name" value="GNAT"/>
    <property type="match status" value="1"/>
</dbReference>
<dbReference type="AlphaFoldDB" id="A0A9X4M4P1"/>
<dbReference type="SUPFAM" id="SSF55729">
    <property type="entry name" value="Acyl-CoA N-acyltransferases (Nat)"/>
    <property type="match status" value="1"/>
</dbReference>
<comment type="catalytic activity">
    <reaction evidence="1">
        <text>ATP-dependent breakage, passage and rejoining of double-stranded DNA.</text>
        <dbReference type="EC" id="5.6.2.2"/>
    </reaction>
</comment>
<dbReference type="Pfam" id="PF00583">
    <property type="entry name" value="Acetyltransf_1"/>
    <property type="match status" value="1"/>
</dbReference>
<dbReference type="GO" id="GO:0016747">
    <property type="term" value="F:acyltransferase activity, transferring groups other than amino-acyl groups"/>
    <property type="evidence" value="ECO:0007669"/>
    <property type="project" value="InterPro"/>
</dbReference>
<dbReference type="Gene3D" id="1.10.268.10">
    <property type="entry name" value="Topoisomerase, domain 3"/>
    <property type="match status" value="1"/>
</dbReference>
<protein>
    <submittedName>
        <fullName evidence="3">GNAT family N-acetyltransferase</fullName>
        <ecNumber evidence="3">2.3.1.-</ecNumber>
    </submittedName>
</protein>
<sequence length="225" mass="25148">MTTGDQAQTLERRELLDSLARALEQRHQVLDAIIESTDRDDASRAVQRLLDIPEEHAEAVLTLQFWHLNRQDRRRIQQELEDVNSALDWTPGGGRADRVRLRPFSGSDADRALFRARATEPREDGTTLFPEDRIDDEIAGGLRRINEESTAWLVAEDPTDKAGPQPVGLVIGELVDAGVEVRLWVTPEQRKQGYGTALMLKCPAELAAYFPGVSLIVRTAIHGAH</sequence>
<dbReference type="GO" id="GO:0005524">
    <property type="term" value="F:ATP binding"/>
    <property type="evidence" value="ECO:0007669"/>
    <property type="project" value="InterPro"/>
</dbReference>
<evidence type="ECO:0000313" key="3">
    <source>
        <dbReference type="EMBL" id="MDG3015153.1"/>
    </source>
</evidence>
<dbReference type="InterPro" id="IPR013757">
    <property type="entry name" value="Topo_IIA_A_a_sf"/>
</dbReference>
<evidence type="ECO:0000259" key="2">
    <source>
        <dbReference type="PROSITE" id="PS51186"/>
    </source>
</evidence>
<evidence type="ECO:0000313" key="4">
    <source>
        <dbReference type="Proteomes" id="UP001152755"/>
    </source>
</evidence>
<dbReference type="InterPro" id="IPR000182">
    <property type="entry name" value="GNAT_dom"/>
</dbReference>